<organism evidence="1 2">
    <name type="scientific">Hufsiella ginkgonis</name>
    <dbReference type="NCBI Taxonomy" id="2695274"/>
    <lineage>
        <taxon>Bacteria</taxon>
        <taxon>Pseudomonadati</taxon>
        <taxon>Bacteroidota</taxon>
        <taxon>Sphingobacteriia</taxon>
        <taxon>Sphingobacteriales</taxon>
        <taxon>Sphingobacteriaceae</taxon>
        <taxon>Hufsiella</taxon>
    </lineage>
</organism>
<reference evidence="1 2" key="1">
    <citation type="submission" date="2019-11" db="EMBL/GenBank/DDBJ databases">
        <title>Pedobacter sp. HMF7056 Genome sequencing and assembly.</title>
        <authorList>
            <person name="Kang H."/>
            <person name="Kim H."/>
            <person name="Joh K."/>
        </authorList>
    </citation>
    <scope>NUCLEOTIDE SEQUENCE [LARGE SCALE GENOMIC DNA]</scope>
    <source>
        <strain evidence="1 2">HMF7056</strain>
    </source>
</reference>
<dbReference type="EMBL" id="WVHS01000001">
    <property type="protein sequence ID" value="MXV14830.1"/>
    <property type="molecule type" value="Genomic_DNA"/>
</dbReference>
<protein>
    <submittedName>
        <fullName evidence="1">Uncharacterized protein</fullName>
    </submittedName>
</protein>
<dbReference type="Proteomes" id="UP000451233">
    <property type="component" value="Unassembled WGS sequence"/>
</dbReference>
<gene>
    <name evidence="1" type="ORF">GS398_05935</name>
</gene>
<proteinExistence type="predicted"/>
<dbReference type="RefSeq" id="WP_160905776.1">
    <property type="nucleotide sequence ID" value="NZ_WVHS01000001.1"/>
</dbReference>
<sequence>MKTHPSQPTPKPKAGSPKLTEVKTLFYDMLKYTLSRLSAEKETPSLTH</sequence>
<name>A0A7K1XV32_9SPHI</name>
<evidence type="ECO:0000313" key="2">
    <source>
        <dbReference type="Proteomes" id="UP000451233"/>
    </source>
</evidence>
<dbReference type="AlphaFoldDB" id="A0A7K1XV32"/>
<comment type="caution">
    <text evidence="1">The sequence shown here is derived from an EMBL/GenBank/DDBJ whole genome shotgun (WGS) entry which is preliminary data.</text>
</comment>
<accession>A0A7K1XV32</accession>
<keyword evidence="2" id="KW-1185">Reference proteome</keyword>
<evidence type="ECO:0000313" key="1">
    <source>
        <dbReference type="EMBL" id="MXV14830.1"/>
    </source>
</evidence>